<dbReference type="Proteomes" id="UP000231279">
    <property type="component" value="Unassembled WGS sequence"/>
</dbReference>
<keyword evidence="10" id="KW-0418">Kinase</keyword>
<evidence type="ECO:0000256" key="4">
    <source>
        <dbReference type="ARBA" id="ARBA00022729"/>
    </source>
</evidence>
<evidence type="ECO:0000256" key="2">
    <source>
        <dbReference type="ARBA" id="ARBA00022527"/>
    </source>
</evidence>
<feature type="transmembrane region" description="Helical" evidence="8">
    <location>
        <begin position="6"/>
        <end position="27"/>
    </location>
</feature>
<evidence type="ECO:0000256" key="3">
    <source>
        <dbReference type="ARBA" id="ARBA00022692"/>
    </source>
</evidence>
<evidence type="ECO:0000259" key="9">
    <source>
        <dbReference type="PROSITE" id="PS50011"/>
    </source>
</evidence>
<keyword evidence="3 8" id="KW-0812">Transmembrane</keyword>
<feature type="domain" description="Protein kinase" evidence="9">
    <location>
        <begin position="59"/>
        <end position="317"/>
    </location>
</feature>
<dbReference type="EMBL" id="NKXS01006324">
    <property type="protein sequence ID" value="PIN01638.1"/>
    <property type="molecule type" value="Genomic_DNA"/>
</dbReference>
<keyword evidence="6 8" id="KW-0472">Membrane</keyword>
<name>A0A2G9G8L3_9LAMI</name>
<comment type="caution">
    <text evidence="10">The sequence shown here is derived from an EMBL/GenBank/DDBJ whole genome shotgun (WGS) entry which is preliminary data.</text>
</comment>
<dbReference type="GO" id="GO:0005524">
    <property type="term" value="F:ATP binding"/>
    <property type="evidence" value="ECO:0007669"/>
    <property type="project" value="InterPro"/>
</dbReference>
<dbReference type="PROSITE" id="PS50011">
    <property type="entry name" value="PROTEIN_KINASE_DOM"/>
    <property type="match status" value="1"/>
</dbReference>
<dbReference type="EC" id="3.1.4.46" evidence="10"/>
<organism evidence="10 11">
    <name type="scientific">Handroanthus impetiginosus</name>
    <dbReference type="NCBI Taxonomy" id="429701"/>
    <lineage>
        <taxon>Eukaryota</taxon>
        <taxon>Viridiplantae</taxon>
        <taxon>Streptophyta</taxon>
        <taxon>Embryophyta</taxon>
        <taxon>Tracheophyta</taxon>
        <taxon>Spermatophyta</taxon>
        <taxon>Magnoliopsida</taxon>
        <taxon>eudicotyledons</taxon>
        <taxon>Gunneridae</taxon>
        <taxon>Pentapetalae</taxon>
        <taxon>asterids</taxon>
        <taxon>lamiids</taxon>
        <taxon>Lamiales</taxon>
        <taxon>Bignoniaceae</taxon>
        <taxon>Crescentiina</taxon>
        <taxon>Tabebuia alliance</taxon>
        <taxon>Handroanthus</taxon>
    </lineage>
</organism>
<gene>
    <name evidence="10" type="ORF">CDL12_25853</name>
</gene>
<dbReference type="AlphaFoldDB" id="A0A2G9G8L3"/>
<dbReference type="InterPro" id="IPR045874">
    <property type="entry name" value="LRK10/LRL21-25-like"/>
</dbReference>
<keyword evidence="10" id="KW-0378">Hydrolase</keyword>
<sequence>MNLLLAGITAGAIFFVLVAISSYYILIPMKREYNDYKRITNILKNHEGMRPRRYSYAEVKEITNNFDKKLGTTHKGKLIDQTLVAVKMRNGSKENAEYFINEVDRISSLQHVNMLQMIGFSVDGKKRALIYESPPNGILEKFISVEDHCRKLGWEKLHQIAIGIAKGINYIHKETTKRNVRLDISPQSIFLDDNFDPKILILPDYIPHFETMSQKEDVYNFGVLLMDIVGRQRRFSENRGFHYPIWIYNQTGFGDERAIKIDEEEEEENEMVKKLCIVGLWCMQWFPCDRPSMKEVIQMLEGDKMPFVPPNPFDKLK</sequence>
<dbReference type="GO" id="GO:0008889">
    <property type="term" value="F:glycerophosphodiester phosphodiesterase activity"/>
    <property type="evidence" value="ECO:0007669"/>
    <property type="project" value="UniProtKB-EC"/>
</dbReference>
<keyword evidence="7" id="KW-0325">Glycoprotein</keyword>
<dbReference type="GO" id="GO:0004674">
    <property type="term" value="F:protein serine/threonine kinase activity"/>
    <property type="evidence" value="ECO:0007669"/>
    <property type="project" value="UniProtKB-KW"/>
</dbReference>
<dbReference type="InterPro" id="IPR000719">
    <property type="entry name" value="Prot_kinase_dom"/>
</dbReference>
<dbReference type="Gene3D" id="3.30.200.20">
    <property type="entry name" value="Phosphorylase Kinase, domain 1"/>
    <property type="match status" value="1"/>
</dbReference>
<evidence type="ECO:0000256" key="8">
    <source>
        <dbReference type="SAM" id="Phobius"/>
    </source>
</evidence>
<keyword evidence="10" id="KW-0808">Transferase</keyword>
<comment type="subcellular location">
    <subcellularLocation>
        <location evidence="1">Membrane</location>
        <topology evidence="1">Single-pass type I membrane protein</topology>
    </subcellularLocation>
</comment>
<dbReference type="InterPro" id="IPR001245">
    <property type="entry name" value="Ser-Thr/Tyr_kinase_cat_dom"/>
</dbReference>
<keyword evidence="11" id="KW-1185">Reference proteome</keyword>
<dbReference type="Pfam" id="PF07714">
    <property type="entry name" value="PK_Tyr_Ser-Thr"/>
    <property type="match status" value="1"/>
</dbReference>
<protein>
    <submittedName>
        <fullName evidence="10">Serine/threonine protein kinase</fullName>
        <ecNumber evidence="10">3.1.4.46</ecNumber>
    </submittedName>
</protein>
<evidence type="ECO:0000256" key="5">
    <source>
        <dbReference type="ARBA" id="ARBA00022989"/>
    </source>
</evidence>
<keyword evidence="2 10" id="KW-0723">Serine/threonine-protein kinase</keyword>
<evidence type="ECO:0000256" key="1">
    <source>
        <dbReference type="ARBA" id="ARBA00004479"/>
    </source>
</evidence>
<dbReference type="PANTHER" id="PTHR27009">
    <property type="entry name" value="RUST RESISTANCE KINASE LR10-RELATED"/>
    <property type="match status" value="1"/>
</dbReference>
<keyword evidence="4" id="KW-0732">Signal</keyword>
<evidence type="ECO:0000313" key="11">
    <source>
        <dbReference type="Proteomes" id="UP000231279"/>
    </source>
</evidence>
<dbReference type="InterPro" id="IPR011009">
    <property type="entry name" value="Kinase-like_dom_sf"/>
</dbReference>
<keyword evidence="5 8" id="KW-1133">Transmembrane helix</keyword>
<proteinExistence type="predicted"/>
<evidence type="ECO:0000313" key="10">
    <source>
        <dbReference type="EMBL" id="PIN01638.1"/>
    </source>
</evidence>
<dbReference type="Gene3D" id="1.10.510.10">
    <property type="entry name" value="Transferase(Phosphotransferase) domain 1"/>
    <property type="match status" value="2"/>
</dbReference>
<dbReference type="OrthoDB" id="1089752at2759"/>
<evidence type="ECO:0000256" key="7">
    <source>
        <dbReference type="ARBA" id="ARBA00023180"/>
    </source>
</evidence>
<dbReference type="SUPFAM" id="SSF56112">
    <property type="entry name" value="Protein kinase-like (PK-like)"/>
    <property type="match status" value="1"/>
</dbReference>
<evidence type="ECO:0000256" key="6">
    <source>
        <dbReference type="ARBA" id="ARBA00023136"/>
    </source>
</evidence>
<dbReference type="GO" id="GO:0016020">
    <property type="term" value="C:membrane"/>
    <property type="evidence" value="ECO:0007669"/>
    <property type="project" value="UniProtKB-SubCell"/>
</dbReference>
<accession>A0A2G9G8L3</accession>
<reference evidence="11" key="1">
    <citation type="journal article" date="2018" name="Gigascience">
        <title>Genome assembly of the Pink Ipe (Handroanthus impetiginosus, Bignoniaceae), a highly valued, ecologically keystone Neotropical timber forest tree.</title>
        <authorList>
            <person name="Silva-Junior O.B."/>
            <person name="Grattapaglia D."/>
            <person name="Novaes E."/>
            <person name="Collevatti R.G."/>
        </authorList>
    </citation>
    <scope>NUCLEOTIDE SEQUENCE [LARGE SCALE GENOMIC DNA]</scope>
    <source>
        <strain evidence="11">cv. UFG-1</strain>
    </source>
</reference>
<dbReference type="STRING" id="429701.A0A2G9G8L3"/>